<organism evidence="1 2">
    <name type="scientific">Portunus trituberculatus</name>
    <name type="common">Swimming crab</name>
    <name type="synonym">Neptunus trituberculatus</name>
    <dbReference type="NCBI Taxonomy" id="210409"/>
    <lineage>
        <taxon>Eukaryota</taxon>
        <taxon>Metazoa</taxon>
        <taxon>Ecdysozoa</taxon>
        <taxon>Arthropoda</taxon>
        <taxon>Crustacea</taxon>
        <taxon>Multicrustacea</taxon>
        <taxon>Malacostraca</taxon>
        <taxon>Eumalacostraca</taxon>
        <taxon>Eucarida</taxon>
        <taxon>Decapoda</taxon>
        <taxon>Pleocyemata</taxon>
        <taxon>Brachyura</taxon>
        <taxon>Eubrachyura</taxon>
        <taxon>Portunoidea</taxon>
        <taxon>Portunidae</taxon>
        <taxon>Portuninae</taxon>
        <taxon>Portunus</taxon>
    </lineage>
</organism>
<keyword evidence="2" id="KW-1185">Reference proteome</keyword>
<proteinExistence type="predicted"/>
<dbReference type="AlphaFoldDB" id="A0A5B7CWA8"/>
<comment type="caution">
    <text evidence="1">The sequence shown here is derived from an EMBL/GenBank/DDBJ whole genome shotgun (WGS) entry which is preliminary data.</text>
</comment>
<protein>
    <submittedName>
        <fullName evidence="1">Uncharacterized protein</fullName>
    </submittedName>
</protein>
<name>A0A5B7CWA8_PORTR</name>
<reference evidence="1 2" key="1">
    <citation type="submission" date="2019-05" db="EMBL/GenBank/DDBJ databases">
        <title>Another draft genome of Portunus trituberculatus and its Hox gene families provides insights of decapod evolution.</title>
        <authorList>
            <person name="Jeong J.-H."/>
            <person name="Song I."/>
            <person name="Kim S."/>
            <person name="Choi T."/>
            <person name="Kim D."/>
            <person name="Ryu S."/>
            <person name="Kim W."/>
        </authorList>
    </citation>
    <scope>NUCLEOTIDE SEQUENCE [LARGE SCALE GENOMIC DNA]</scope>
    <source>
        <tissue evidence="1">Muscle</tissue>
    </source>
</reference>
<evidence type="ECO:0000313" key="1">
    <source>
        <dbReference type="EMBL" id="MPC11733.1"/>
    </source>
</evidence>
<evidence type="ECO:0000313" key="2">
    <source>
        <dbReference type="Proteomes" id="UP000324222"/>
    </source>
</evidence>
<sequence length="122" mass="13634">MCDDVDWKGRELPASKFYGHGNIFGGIWAVAAAGTCRCPRVFRVAQIYYSRLDGTTAINFPIFTSFIFFLTRSSSQQFLPVYCFPFSSPPTILSIPGLLLAHKTHKPLTAPIYQPTSTPIKR</sequence>
<dbReference type="EMBL" id="VSRR010000178">
    <property type="protein sequence ID" value="MPC11733.1"/>
    <property type="molecule type" value="Genomic_DNA"/>
</dbReference>
<gene>
    <name evidence="1" type="ORF">E2C01_004407</name>
</gene>
<accession>A0A5B7CWA8</accession>
<dbReference type="Proteomes" id="UP000324222">
    <property type="component" value="Unassembled WGS sequence"/>
</dbReference>